<evidence type="ECO:0000313" key="4">
    <source>
        <dbReference type="Proteomes" id="UP000092627"/>
    </source>
</evidence>
<keyword evidence="1" id="KW-1133">Transmembrane helix</keyword>
<feature type="transmembrane region" description="Helical" evidence="1">
    <location>
        <begin position="129"/>
        <end position="146"/>
    </location>
</feature>
<keyword evidence="4" id="KW-1185">Reference proteome</keyword>
<keyword evidence="1" id="KW-0472">Membrane</keyword>
<dbReference type="EMBL" id="FLOC01000002">
    <property type="protein sequence ID" value="SBS26524.1"/>
    <property type="molecule type" value="Genomic_DNA"/>
</dbReference>
<protein>
    <recommendedName>
        <fullName evidence="2">Heparan-alpha-glucosaminide N-acetyltransferase catalytic domain-containing protein</fullName>
    </recommendedName>
</protein>
<dbReference type="RefSeq" id="WP_156496509.1">
    <property type="nucleotide sequence ID" value="NZ_FLOC01000002.1"/>
</dbReference>
<feature type="transmembrane region" description="Helical" evidence="1">
    <location>
        <begin position="212"/>
        <end position="234"/>
    </location>
</feature>
<organism evidence="3 4">
    <name type="scientific">Marinomonas aquimarina</name>
    <dbReference type="NCBI Taxonomy" id="295068"/>
    <lineage>
        <taxon>Bacteria</taxon>
        <taxon>Pseudomonadati</taxon>
        <taxon>Pseudomonadota</taxon>
        <taxon>Gammaproteobacteria</taxon>
        <taxon>Oceanospirillales</taxon>
        <taxon>Oceanospirillaceae</taxon>
        <taxon>Marinomonas</taxon>
    </lineage>
</organism>
<dbReference type="Pfam" id="PF07786">
    <property type="entry name" value="HGSNAT_cat"/>
    <property type="match status" value="1"/>
</dbReference>
<dbReference type="Proteomes" id="UP000092627">
    <property type="component" value="Unassembled WGS sequence"/>
</dbReference>
<dbReference type="AlphaFoldDB" id="A0A1A8T3T2"/>
<dbReference type="InterPro" id="IPR012429">
    <property type="entry name" value="HGSNAT_cat"/>
</dbReference>
<feature type="transmembrane region" description="Helical" evidence="1">
    <location>
        <begin position="12"/>
        <end position="31"/>
    </location>
</feature>
<accession>A0A1A8T3T2</accession>
<keyword evidence="1" id="KW-0812">Transmembrane</keyword>
<reference evidence="3 4" key="1">
    <citation type="submission" date="2016-06" db="EMBL/GenBank/DDBJ databases">
        <authorList>
            <person name="Kjaerup R.B."/>
            <person name="Dalgaard T.S."/>
            <person name="Juul-Madsen H.R."/>
        </authorList>
    </citation>
    <scope>NUCLEOTIDE SEQUENCE [LARGE SCALE GENOMIC DNA]</scope>
    <source>
        <strain evidence="3 4">CECT 5080</strain>
    </source>
</reference>
<dbReference type="OrthoDB" id="9807591at2"/>
<feature type="domain" description="Heparan-alpha-glucosaminide N-acetyltransferase catalytic" evidence="2">
    <location>
        <begin position="9"/>
        <end position="220"/>
    </location>
</feature>
<feature type="transmembrane region" description="Helical" evidence="1">
    <location>
        <begin position="174"/>
        <end position="191"/>
    </location>
</feature>
<evidence type="ECO:0000256" key="1">
    <source>
        <dbReference type="SAM" id="Phobius"/>
    </source>
</evidence>
<sequence length="235" mass="26420">MSHQRSRSRFQCLDGYRGLAVVLMIVFHLCWNLRDFGFIEFDDRSAFWVNFRALIVFLFVSAVGWSSYVAHKLGHSFHSFAKNQAKLAFAAALISLGTYLALPEQWVFFGILHFIFAAGWIVRPLSGHPLISAVIGLSLITLNQLLNIDSGTSHRWFIHTFSAPSATLDYINPLPWLGVALIGPIFGYLSLHTLPLPAAITTSVLTFLGRHALLAYLSHQLILFPLVMGAYFLWR</sequence>
<proteinExistence type="predicted"/>
<feature type="transmembrane region" description="Helical" evidence="1">
    <location>
        <begin position="83"/>
        <end position="100"/>
    </location>
</feature>
<evidence type="ECO:0000313" key="3">
    <source>
        <dbReference type="EMBL" id="SBS26524.1"/>
    </source>
</evidence>
<evidence type="ECO:0000259" key="2">
    <source>
        <dbReference type="Pfam" id="PF07786"/>
    </source>
</evidence>
<name>A0A1A8T3T2_9GAMM</name>
<gene>
    <name evidence="3" type="ORF">MAQ5080_00542</name>
</gene>
<feature type="transmembrane region" description="Helical" evidence="1">
    <location>
        <begin position="51"/>
        <end position="71"/>
    </location>
</feature>
<dbReference type="STRING" id="295068.MAQ5080_00542"/>